<name>A0A8H6K6T6_9PEZI</name>
<proteinExistence type="predicted"/>
<organism evidence="2 3">
    <name type="scientific">Colletotrichum musicola</name>
    <dbReference type="NCBI Taxonomy" id="2175873"/>
    <lineage>
        <taxon>Eukaryota</taxon>
        <taxon>Fungi</taxon>
        <taxon>Dikarya</taxon>
        <taxon>Ascomycota</taxon>
        <taxon>Pezizomycotina</taxon>
        <taxon>Sordariomycetes</taxon>
        <taxon>Hypocreomycetidae</taxon>
        <taxon>Glomerellales</taxon>
        <taxon>Glomerellaceae</taxon>
        <taxon>Colletotrichum</taxon>
        <taxon>Colletotrichum orchidearum species complex</taxon>
    </lineage>
</organism>
<evidence type="ECO:0000313" key="3">
    <source>
        <dbReference type="Proteomes" id="UP000639643"/>
    </source>
</evidence>
<dbReference type="PANTHER" id="PTHR35587">
    <property type="entry name" value="EXPRESSED PROTEIN"/>
    <property type="match status" value="1"/>
</dbReference>
<gene>
    <name evidence="2" type="ORF">CMUS01_09688</name>
</gene>
<dbReference type="OrthoDB" id="2873061at2759"/>
<keyword evidence="3" id="KW-1185">Reference proteome</keyword>
<dbReference type="AlphaFoldDB" id="A0A8H6K6T6"/>
<evidence type="ECO:0000313" key="2">
    <source>
        <dbReference type="EMBL" id="KAF6825805.1"/>
    </source>
</evidence>
<reference evidence="2" key="1">
    <citation type="journal article" date="2020" name="Phytopathology">
        <title>Genome Sequence Resources of Colletotrichum truncatum, C. plurivorum, C. musicola, and C. sojae: Four Species Pathogenic to Soybean (Glycine max).</title>
        <authorList>
            <person name="Rogerio F."/>
            <person name="Boufleur T.R."/>
            <person name="Ciampi-Guillardi M."/>
            <person name="Sukno S.A."/>
            <person name="Thon M.R."/>
            <person name="Massola Junior N.S."/>
            <person name="Baroncelli R."/>
        </authorList>
    </citation>
    <scope>NUCLEOTIDE SEQUENCE</scope>
    <source>
        <strain evidence="2">LFN0074</strain>
    </source>
</reference>
<feature type="compositionally biased region" description="Polar residues" evidence="1">
    <location>
        <begin position="43"/>
        <end position="86"/>
    </location>
</feature>
<sequence length="121" mass="13070">MAAQPTQNTASSEPPQRENIRQGPDGNRKSQITEHGLEKDATQKNNSASATSGIRSAENQVASRQQDMSVPHQQSGQQVAPQNQQVLDKGNGAPSVRLDMDLDVEIELKAKIKGDLELSVL</sequence>
<dbReference type="PANTHER" id="PTHR35587:SF3">
    <property type="entry name" value="EXPRESSED PROTEIN"/>
    <property type="match status" value="1"/>
</dbReference>
<comment type="caution">
    <text evidence="2">The sequence shown here is derived from an EMBL/GenBank/DDBJ whole genome shotgun (WGS) entry which is preliminary data.</text>
</comment>
<accession>A0A8H6K6T6</accession>
<evidence type="ECO:0000256" key="1">
    <source>
        <dbReference type="SAM" id="MobiDB-lite"/>
    </source>
</evidence>
<feature type="compositionally biased region" description="Polar residues" evidence="1">
    <location>
        <begin position="1"/>
        <end position="14"/>
    </location>
</feature>
<feature type="compositionally biased region" description="Basic and acidic residues" evidence="1">
    <location>
        <begin position="15"/>
        <end position="42"/>
    </location>
</feature>
<protein>
    <submittedName>
        <fullName evidence="2">Uncharacterized protein</fullName>
    </submittedName>
</protein>
<dbReference type="Proteomes" id="UP000639643">
    <property type="component" value="Unassembled WGS sequence"/>
</dbReference>
<feature type="region of interest" description="Disordered" evidence="1">
    <location>
        <begin position="1"/>
        <end position="96"/>
    </location>
</feature>
<dbReference type="EMBL" id="WIGM01000419">
    <property type="protein sequence ID" value="KAF6825805.1"/>
    <property type="molecule type" value="Genomic_DNA"/>
</dbReference>